<dbReference type="GO" id="GO:0005737">
    <property type="term" value="C:cytoplasm"/>
    <property type="evidence" value="ECO:0007669"/>
    <property type="project" value="UniProtKB-SubCell"/>
</dbReference>
<dbReference type="PANTHER" id="PTHR11265">
    <property type="entry name" value="S-ADENOSYL-METHYLTRANSFERASE MRAW"/>
    <property type="match status" value="1"/>
</dbReference>
<keyword evidence="5 6" id="KW-0949">S-adenosyl-L-methionine</keyword>
<gene>
    <name evidence="6 8" type="primary">rsmH</name>
    <name evidence="8" type="ORF">IAA93_05790</name>
</gene>
<sequence length="307" mass="34269">MDNDKAKAETYHVPVMPGECLEGLDIKPDGIYADMTFGGGGHSSLIVSRLSERGHLYGFDRDADSEANAIDDARFTFVRSDFRYLANFMRYYGVDSLDGVLADLGVSSHHLDDEGRGFSFRYEADLDMRMNTRGGMTAADVLNTYDEERLAAVLRNYGEVKSAGRIARAVAQARAHRRLSGVADFLEVLRPIVPPFAEHKELPKIFQALRIEVNDELGSLRDMLAAAIRLLKPGGRLVVMTYHSLEDRIVKNFIKAGNADGSVEKDFFGRTRTTLRPVNTRVVVPSDEEVERNPRSRSAKLRVAEKL</sequence>
<name>A0A9D2UIT7_9BACT</name>
<evidence type="ECO:0000256" key="1">
    <source>
        <dbReference type="ARBA" id="ARBA00010396"/>
    </source>
</evidence>
<keyword evidence="2 6" id="KW-0698">rRNA processing</keyword>
<keyword evidence="4 6" id="KW-0808">Transferase</keyword>
<dbReference type="PANTHER" id="PTHR11265:SF0">
    <property type="entry name" value="12S RRNA N4-METHYLCYTIDINE METHYLTRANSFERASE"/>
    <property type="match status" value="1"/>
</dbReference>
<evidence type="ECO:0000256" key="2">
    <source>
        <dbReference type="ARBA" id="ARBA00022552"/>
    </source>
</evidence>
<proteinExistence type="inferred from homology"/>
<feature type="binding site" evidence="6">
    <location>
        <position position="60"/>
    </location>
    <ligand>
        <name>S-adenosyl-L-methionine</name>
        <dbReference type="ChEBI" id="CHEBI:59789"/>
    </ligand>
</feature>
<dbReference type="PIRSF" id="PIRSF004486">
    <property type="entry name" value="MraW"/>
    <property type="match status" value="1"/>
</dbReference>
<evidence type="ECO:0000256" key="5">
    <source>
        <dbReference type="ARBA" id="ARBA00022691"/>
    </source>
</evidence>
<dbReference type="SUPFAM" id="SSF81799">
    <property type="entry name" value="Putative methyltransferase TM0872, insert domain"/>
    <property type="match status" value="1"/>
</dbReference>
<keyword evidence="6" id="KW-0963">Cytoplasm</keyword>
<feature type="binding site" evidence="6">
    <location>
        <position position="110"/>
    </location>
    <ligand>
        <name>S-adenosyl-L-methionine</name>
        <dbReference type="ChEBI" id="CHEBI:59789"/>
    </ligand>
</feature>
<dbReference type="Pfam" id="PF01795">
    <property type="entry name" value="Methyltransf_5"/>
    <property type="match status" value="1"/>
</dbReference>
<reference evidence="8" key="1">
    <citation type="journal article" date="2021" name="PeerJ">
        <title>Extensive microbial diversity within the chicken gut microbiome revealed by metagenomics and culture.</title>
        <authorList>
            <person name="Gilroy R."/>
            <person name="Ravi A."/>
            <person name="Getino M."/>
            <person name="Pursley I."/>
            <person name="Horton D.L."/>
            <person name="Alikhan N.F."/>
            <person name="Baker D."/>
            <person name="Gharbi K."/>
            <person name="Hall N."/>
            <person name="Watson M."/>
            <person name="Adriaenssens E.M."/>
            <person name="Foster-Nyarko E."/>
            <person name="Jarju S."/>
            <person name="Secka A."/>
            <person name="Antonio M."/>
            <person name="Oren A."/>
            <person name="Chaudhuri R.R."/>
            <person name="La Ragione R."/>
            <person name="Hildebrand F."/>
            <person name="Pallen M.J."/>
        </authorList>
    </citation>
    <scope>NUCLEOTIDE SEQUENCE</scope>
    <source>
        <strain evidence="8">MalCec1-1739</strain>
    </source>
</reference>
<comment type="subcellular location">
    <subcellularLocation>
        <location evidence="6">Cytoplasm</location>
    </subcellularLocation>
</comment>
<dbReference type="GO" id="GO:0071424">
    <property type="term" value="F:rRNA (cytosine-N4-)-methyltransferase activity"/>
    <property type="evidence" value="ECO:0007669"/>
    <property type="project" value="UniProtKB-UniRule"/>
</dbReference>
<dbReference type="GO" id="GO:0070475">
    <property type="term" value="P:rRNA base methylation"/>
    <property type="evidence" value="ECO:0007669"/>
    <property type="project" value="UniProtKB-UniRule"/>
</dbReference>
<dbReference type="InterPro" id="IPR029063">
    <property type="entry name" value="SAM-dependent_MTases_sf"/>
</dbReference>
<reference evidence="8" key="2">
    <citation type="submission" date="2021-04" db="EMBL/GenBank/DDBJ databases">
        <authorList>
            <person name="Gilroy R."/>
        </authorList>
    </citation>
    <scope>NUCLEOTIDE SEQUENCE</scope>
    <source>
        <strain evidence="8">MalCec1-1739</strain>
    </source>
</reference>
<dbReference type="NCBIfam" id="TIGR00006">
    <property type="entry name" value="16S rRNA (cytosine(1402)-N(4))-methyltransferase RsmH"/>
    <property type="match status" value="1"/>
</dbReference>
<organism evidence="8 9">
    <name type="scientific">Candidatus Avibacteroides avistercoris</name>
    <dbReference type="NCBI Taxonomy" id="2840690"/>
    <lineage>
        <taxon>Bacteria</taxon>
        <taxon>Pseudomonadati</taxon>
        <taxon>Bacteroidota</taxon>
        <taxon>Bacteroidia</taxon>
        <taxon>Bacteroidales</taxon>
        <taxon>Bacteroidaceae</taxon>
        <taxon>Bacteroidaceae incertae sedis</taxon>
        <taxon>Candidatus Avibacteroides</taxon>
    </lineage>
</organism>
<dbReference type="EC" id="2.1.1.199" evidence="6"/>
<protein>
    <recommendedName>
        <fullName evidence="6">Ribosomal RNA small subunit methyltransferase H</fullName>
        <ecNumber evidence="6">2.1.1.199</ecNumber>
    </recommendedName>
    <alternativeName>
        <fullName evidence="6">16S rRNA m(4)C1402 methyltransferase</fullName>
    </alternativeName>
    <alternativeName>
        <fullName evidence="6">rRNA (cytosine-N(4)-)-methyltransferase RsmH</fullName>
    </alternativeName>
</protein>
<dbReference type="InterPro" id="IPR023397">
    <property type="entry name" value="SAM-dep_MeTrfase_MraW_recog"/>
</dbReference>
<comment type="caution">
    <text evidence="8">The sequence shown here is derived from an EMBL/GenBank/DDBJ whole genome shotgun (WGS) entry which is preliminary data.</text>
</comment>
<feature type="binding site" evidence="6">
    <location>
        <position position="82"/>
    </location>
    <ligand>
        <name>S-adenosyl-L-methionine</name>
        <dbReference type="ChEBI" id="CHEBI:59789"/>
    </ligand>
</feature>
<comment type="similarity">
    <text evidence="1 6">Belongs to the methyltransferase superfamily. RsmH family.</text>
</comment>
<feature type="binding site" evidence="6">
    <location>
        <begin position="40"/>
        <end position="42"/>
    </location>
    <ligand>
        <name>S-adenosyl-L-methionine</name>
        <dbReference type="ChEBI" id="CHEBI:59789"/>
    </ligand>
</feature>
<dbReference type="AlphaFoldDB" id="A0A9D2UIT7"/>
<dbReference type="Gene3D" id="1.10.150.170">
    <property type="entry name" value="Putative methyltransferase TM0872, insert domain"/>
    <property type="match status" value="1"/>
</dbReference>
<evidence type="ECO:0000256" key="6">
    <source>
        <dbReference type="HAMAP-Rule" id="MF_01007"/>
    </source>
</evidence>
<dbReference type="Proteomes" id="UP000787625">
    <property type="component" value="Unassembled WGS sequence"/>
</dbReference>
<evidence type="ECO:0000256" key="3">
    <source>
        <dbReference type="ARBA" id="ARBA00022603"/>
    </source>
</evidence>
<comment type="function">
    <text evidence="6">Specifically methylates the N4 position of cytidine in position 1402 (C1402) of 16S rRNA.</text>
</comment>
<feature type="region of interest" description="Disordered" evidence="7">
    <location>
        <begin position="286"/>
        <end position="307"/>
    </location>
</feature>
<dbReference type="EMBL" id="DWUP01000126">
    <property type="protein sequence ID" value="HJD53217.1"/>
    <property type="molecule type" value="Genomic_DNA"/>
</dbReference>
<dbReference type="HAMAP" id="MF_01007">
    <property type="entry name" value="16SrRNA_methyltr_H"/>
    <property type="match status" value="1"/>
</dbReference>
<comment type="catalytic activity">
    <reaction evidence="6">
        <text>cytidine(1402) in 16S rRNA + S-adenosyl-L-methionine = N(4)-methylcytidine(1402) in 16S rRNA + S-adenosyl-L-homocysteine + H(+)</text>
        <dbReference type="Rhea" id="RHEA:42928"/>
        <dbReference type="Rhea" id="RHEA-COMP:10286"/>
        <dbReference type="Rhea" id="RHEA-COMP:10287"/>
        <dbReference type="ChEBI" id="CHEBI:15378"/>
        <dbReference type="ChEBI" id="CHEBI:57856"/>
        <dbReference type="ChEBI" id="CHEBI:59789"/>
        <dbReference type="ChEBI" id="CHEBI:74506"/>
        <dbReference type="ChEBI" id="CHEBI:82748"/>
        <dbReference type="EC" id="2.1.1.199"/>
    </reaction>
</comment>
<feature type="binding site" evidence="6">
    <location>
        <position position="103"/>
    </location>
    <ligand>
        <name>S-adenosyl-L-methionine</name>
        <dbReference type="ChEBI" id="CHEBI:59789"/>
    </ligand>
</feature>
<dbReference type="Gene3D" id="3.40.50.150">
    <property type="entry name" value="Vaccinia Virus protein VP39"/>
    <property type="match status" value="1"/>
</dbReference>
<dbReference type="InterPro" id="IPR002903">
    <property type="entry name" value="RsmH"/>
</dbReference>
<evidence type="ECO:0000256" key="7">
    <source>
        <dbReference type="SAM" id="MobiDB-lite"/>
    </source>
</evidence>
<keyword evidence="3 6" id="KW-0489">Methyltransferase</keyword>
<evidence type="ECO:0000313" key="9">
    <source>
        <dbReference type="Proteomes" id="UP000787625"/>
    </source>
</evidence>
<evidence type="ECO:0000313" key="8">
    <source>
        <dbReference type="EMBL" id="HJD53217.1"/>
    </source>
</evidence>
<accession>A0A9D2UIT7</accession>
<dbReference type="SUPFAM" id="SSF53335">
    <property type="entry name" value="S-adenosyl-L-methionine-dependent methyltransferases"/>
    <property type="match status" value="1"/>
</dbReference>
<evidence type="ECO:0000256" key="4">
    <source>
        <dbReference type="ARBA" id="ARBA00022679"/>
    </source>
</evidence>